<evidence type="ECO:0000256" key="4">
    <source>
        <dbReference type="ARBA" id="ARBA00022847"/>
    </source>
</evidence>
<dbReference type="PANTHER" id="PTHR11706">
    <property type="entry name" value="SOLUTE CARRIER PROTEIN FAMILY 11 MEMBER"/>
    <property type="match status" value="1"/>
</dbReference>
<dbReference type="OrthoDB" id="9787548at2"/>
<proteinExistence type="predicted"/>
<name>A0A0H4PDQ9_9BACT</name>
<feature type="transmembrane region" description="Helical" evidence="7">
    <location>
        <begin position="310"/>
        <end position="329"/>
    </location>
</feature>
<sequence>MIQRWFKSLGPGLITAALVFGPGSLTITSKLGAVYGYHLLWVIIIATLLMLTFTGMGARIGLASEHSLITLFRNKWGKSAALLAGISVFFVTAAFQAGNTVGAGLALSESLGQTNSLWIVIISLMAISLLFFKSFYKILEKVMMLMVGIMLISFLFTLILAPPAWDEVLSGLSPNIPEGSFILVIALVASSFSIAGAFYQSYLVQEKGWKKEESNDALRESYTGIVVLGLISSMIMISAATILYPKGVTVTSAGDIGMALEPVYGKFSFMVFMVGLFGASFSSLLGNASIGGTLLSDSMSLGRNLNSTPVKILISLIIIIGASIALIFGRLPLELIVFAQGITIFAVPFIGLGLFLIGNDTTIMGGLKNNTFTNVVGIIGLMVLFTLAFSNAYSLFYA</sequence>
<evidence type="ECO:0000313" key="9">
    <source>
        <dbReference type="Proteomes" id="UP000036520"/>
    </source>
</evidence>
<dbReference type="InterPro" id="IPR001046">
    <property type="entry name" value="NRAMP_fam"/>
</dbReference>
<dbReference type="RefSeq" id="WP_048642784.1">
    <property type="nucleotide sequence ID" value="NZ_CP012040.1"/>
</dbReference>
<keyword evidence="9" id="KW-1185">Reference proteome</keyword>
<dbReference type="GO" id="GO:0015086">
    <property type="term" value="F:cadmium ion transmembrane transporter activity"/>
    <property type="evidence" value="ECO:0007669"/>
    <property type="project" value="TreeGrafter"/>
</dbReference>
<evidence type="ECO:0000313" key="8">
    <source>
        <dbReference type="EMBL" id="AKP52586.1"/>
    </source>
</evidence>
<organism evidence="8 9">
    <name type="scientific">Cyclobacterium amurskyense</name>
    <dbReference type="NCBI Taxonomy" id="320787"/>
    <lineage>
        <taxon>Bacteria</taxon>
        <taxon>Pseudomonadati</taxon>
        <taxon>Bacteroidota</taxon>
        <taxon>Cytophagia</taxon>
        <taxon>Cytophagales</taxon>
        <taxon>Cyclobacteriaceae</taxon>
        <taxon>Cyclobacterium</taxon>
    </lineage>
</organism>
<dbReference type="NCBIfam" id="NF037982">
    <property type="entry name" value="Nramp_1"/>
    <property type="match status" value="1"/>
</dbReference>
<dbReference type="GO" id="GO:0034755">
    <property type="term" value="P:iron ion transmembrane transport"/>
    <property type="evidence" value="ECO:0007669"/>
    <property type="project" value="TreeGrafter"/>
</dbReference>
<feature type="transmembrane region" description="Helical" evidence="7">
    <location>
        <begin position="335"/>
        <end position="359"/>
    </location>
</feature>
<keyword evidence="4" id="KW-0769">Symport</keyword>
<dbReference type="GO" id="GO:0005384">
    <property type="term" value="F:manganese ion transmembrane transporter activity"/>
    <property type="evidence" value="ECO:0007669"/>
    <property type="project" value="TreeGrafter"/>
</dbReference>
<dbReference type="STRING" id="320787.CA2015_3189"/>
<evidence type="ECO:0000256" key="7">
    <source>
        <dbReference type="SAM" id="Phobius"/>
    </source>
</evidence>
<feature type="transmembrane region" description="Helical" evidence="7">
    <location>
        <begin position="264"/>
        <end position="290"/>
    </location>
</feature>
<feature type="transmembrane region" description="Helical" evidence="7">
    <location>
        <begin position="371"/>
        <end position="396"/>
    </location>
</feature>
<feature type="transmembrane region" description="Helical" evidence="7">
    <location>
        <begin position="225"/>
        <end position="244"/>
    </location>
</feature>
<feature type="transmembrane region" description="Helical" evidence="7">
    <location>
        <begin position="79"/>
        <end position="97"/>
    </location>
</feature>
<comment type="subcellular location">
    <subcellularLocation>
        <location evidence="1">Membrane</location>
        <topology evidence="1">Multi-pass membrane protein</topology>
    </subcellularLocation>
</comment>
<gene>
    <name evidence="8" type="ORF">CA2015_3189</name>
</gene>
<protein>
    <submittedName>
        <fullName evidence="8">Manganese transporter</fullName>
    </submittedName>
</protein>
<keyword evidence="6 7" id="KW-0472">Membrane</keyword>
<accession>A0A0H4PDQ9</accession>
<evidence type="ECO:0000256" key="2">
    <source>
        <dbReference type="ARBA" id="ARBA00022448"/>
    </source>
</evidence>
<keyword evidence="3 7" id="KW-0812">Transmembrane</keyword>
<dbReference type="AlphaFoldDB" id="A0A0H4PDQ9"/>
<dbReference type="GO" id="GO:0015293">
    <property type="term" value="F:symporter activity"/>
    <property type="evidence" value="ECO:0007669"/>
    <property type="project" value="UniProtKB-KW"/>
</dbReference>
<dbReference type="Pfam" id="PF01566">
    <property type="entry name" value="Nramp"/>
    <property type="match status" value="1"/>
</dbReference>
<dbReference type="KEGG" id="camu:CA2015_3189"/>
<dbReference type="Proteomes" id="UP000036520">
    <property type="component" value="Chromosome"/>
</dbReference>
<feature type="transmembrane region" description="Helical" evidence="7">
    <location>
        <begin position="35"/>
        <end position="58"/>
    </location>
</feature>
<evidence type="ECO:0000256" key="5">
    <source>
        <dbReference type="ARBA" id="ARBA00022989"/>
    </source>
</evidence>
<dbReference type="EMBL" id="CP012040">
    <property type="protein sequence ID" value="AKP52586.1"/>
    <property type="molecule type" value="Genomic_DNA"/>
</dbReference>
<feature type="transmembrane region" description="Helical" evidence="7">
    <location>
        <begin position="181"/>
        <end position="204"/>
    </location>
</feature>
<evidence type="ECO:0000256" key="6">
    <source>
        <dbReference type="ARBA" id="ARBA00023136"/>
    </source>
</evidence>
<keyword evidence="5 7" id="KW-1133">Transmembrane helix</keyword>
<keyword evidence="2" id="KW-0813">Transport</keyword>
<dbReference type="PANTHER" id="PTHR11706:SF33">
    <property type="entry name" value="NATURAL RESISTANCE-ASSOCIATED MACROPHAGE PROTEIN 2"/>
    <property type="match status" value="1"/>
</dbReference>
<dbReference type="GO" id="GO:0005886">
    <property type="term" value="C:plasma membrane"/>
    <property type="evidence" value="ECO:0007669"/>
    <property type="project" value="TreeGrafter"/>
</dbReference>
<evidence type="ECO:0000256" key="3">
    <source>
        <dbReference type="ARBA" id="ARBA00022692"/>
    </source>
</evidence>
<evidence type="ECO:0000256" key="1">
    <source>
        <dbReference type="ARBA" id="ARBA00004141"/>
    </source>
</evidence>
<feature type="transmembrane region" description="Helical" evidence="7">
    <location>
        <begin position="117"/>
        <end position="135"/>
    </location>
</feature>
<feature type="transmembrane region" description="Helical" evidence="7">
    <location>
        <begin position="142"/>
        <end position="161"/>
    </location>
</feature>
<reference evidence="8 9" key="1">
    <citation type="submission" date="2015-07" db="EMBL/GenBank/DDBJ databases">
        <authorList>
            <person name="Kim K.M."/>
        </authorList>
    </citation>
    <scope>NUCLEOTIDE SEQUENCE [LARGE SCALE GENOMIC DNA]</scope>
    <source>
        <strain evidence="8 9">KCTC 12363</strain>
    </source>
</reference>